<dbReference type="Proteomes" id="UP000013989">
    <property type="component" value="Unassembled WGS sequence"/>
</dbReference>
<protein>
    <submittedName>
        <fullName evidence="2">Uncharacterized protein</fullName>
    </submittedName>
</protein>
<reference evidence="2 3" key="1">
    <citation type="submission" date="2012-12" db="EMBL/GenBank/DDBJ databases">
        <title>The Genome Sequence of Bacillus cereus ISP2954.</title>
        <authorList>
            <consortium name="The Broad Institute Genome Sequencing Platform"/>
            <consortium name="The Broad Institute Genome Sequencing Center for Infectious Disease"/>
            <person name="Feldgarden M."/>
            <person name="Van der Auwera G.A."/>
            <person name="Mahillon J."/>
            <person name="Duprez V."/>
            <person name="Timmery S."/>
            <person name="Mattelet C."/>
            <person name="Dierick K."/>
            <person name="Sun M."/>
            <person name="Yu Z."/>
            <person name="Zhu L."/>
            <person name="Hu X."/>
            <person name="Shank E.B."/>
            <person name="Swiecicka I."/>
            <person name="Hansen B.M."/>
            <person name="Andrup L."/>
            <person name="Walker B."/>
            <person name="Young S.K."/>
            <person name="Zeng Q."/>
            <person name="Gargeya S."/>
            <person name="Fitzgerald M."/>
            <person name="Haas B."/>
            <person name="Abouelleil A."/>
            <person name="Alvarado L."/>
            <person name="Arachchi H.M."/>
            <person name="Berlin A.M."/>
            <person name="Chapman S.B."/>
            <person name="Dewar J."/>
            <person name="Goldberg J."/>
            <person name="Griggs A."/>
            <person name="Gujja S."/>
            <person name="Hansen M."/>
            <person name="Howarth C."/>
            <person name="Imamovic A."/>
            <person name="Larimer J."/>
            <person name="McCowan C."/>
            <person name="Murphy C."/>
            <person name="Neiman D."/>
            <person name="Pearson M."/>
            <person name="Priest M."/>
            <person name="Roberts A."/>
            <person name="Saif S."/>
            <person name="Shea T."/>
            <person name="Sisk P."/>
            <person name="Sykes S."/>
            <person name="Wortman J."/>
            <person name="Nusbaum C."/>
            <person name="Birren B."/>
        </authorList>
    </citation>
    <scope>NUCLEOTIDE SEQUENCE [LARGE SCALE GENOMIC DNA]</scope>
    <source>
        <strain evidence="2 3">ISP2954</strain>
    </source>
</reference>
<dbReference type="RefSeq" id="WP_016090549.1">
    <property type="nucleotide sequence ID" value="NZ_KB976754.1"/>
</dbReference>
<accession>A0A9W5QG73</accession>
<organism evidence="2 3">
    <name type="scientific">Bacillus cereus ISP2954</name>
    <dbReference type="NCBI Taxonomy" id="1053215"/>
    <lineage>
        <taxon>Bacteria</taxon>
        <taxon>Bacillati</taxon>
        <taxon>Bacillota</taxon>
        <taxon>Bacilli</taxon>
        <taxon>Bacillales</taxon>
        <taxon>Bacillaceae</taxon>
        <taxon>Bacillus</taxon>
        <taxon>Bacillus cereus group</taxon>
    </lineage>
</organism>
<keyword evidence="1" id="KW-0812">Transmembrane</keyword>
<feature type="transmembrane region" description="Helical" evidence="1">
    <location>
        <begin position="34"/>
        <end position="61"/>
    </location>
</feature>
<proteinExistence type="predicted"/>
<feature type="transmembrane region" description="Helical" evidence="1">
    <location>
        <begin position="81"/>
        <end position="106"/>
    </location>
</feature>
<dbReference type="AlphaFoldDB" id="A0A9W5QG73"/>
<evidence type="ECO:0000313" key="2">
    <source>
        <dbReference type="EMBL" id="EOP63131.1"/>
    </source>
</evidence>
<evidence type="ECO:0000256" key="1">
    <source>
        <dbReference type="SAM" id="Phobius"/>
    </source>
</evidence>
<feature type="transmembrane region" description="Helical" evidence="1">
    <location>
        <begin position="146"/>
        <end position="165"/>
    </location>
</feature>
<gene>
    <name evidence="2" type="ORF">IGU_03590</name>
</gene>
<dbReference type="EMBL" id="AHEJ01000064">
    <property type="protein sequence ID" value="EOP63131.1"/>
    <property type="molecule type" value="Genomic_DNA"/>
</dbReference>
<keyword evidence="1" id="KW-1133">Transmembrane helix</keyword>
<sequence>MRKRLHRKRLTLLSKTRKFDRSPSRVEESKDSSIFLTQAAIIVLLLTFLSYSFAALFKGGYHQYFHLNSLAFLKCDTNDLIHFFLGIFSYIAGALFWYFVILFSWVLPFKFTLPSKALYNQIHSTIIILIAMYISLSLIFDLQNHWGTQFLFFGSLMIFAFYGLLPKKIQNVLRHIATPLHSYKYLTLITLFIFFGLSAHQLGIKTAKEQKIYLTFTKDNMNYVVISNNDNNLISAPLNPDSTIRPYFKVYSQTENILFKSVIFPNGIKVETPAKMK</sequence>
<keyword evidence="1" id="KW-0472">Membrane</keyword>
<comment type="caution">
    <text evidence="2">The sequence shown here is derived from an EMBL/GenBank/DDBJ whole genome shotgun (WGS) entry which is preliminary data.</text>
</comment>
<name>A0A9W5QG73_BACCE</name>
<evidence type="ECO:0000313" key="3">
    <source>
        <dbReference type="Proteomes" id="UP000013989"/>
    </source>
</evidence>
<feature type="transmembrane region" description="Helical" evidence="1">
    <location>
        <begin position="185"/>
        <end position="204"/>
    </location>
</feature>
<feature type="transmembrane region" description="Helical" evidence="1">
    <location>
        <begin position="118"/>
        <end position="140"/>
    </location>
</feature>